<comment type="caution">
    <text evidence="2">The sequence shown here is derived from an EMBL/GenBank/DDBJ whole genome shotgun (WGS) entry which is preliminary data.</text>
</comment>
<organism evidence="2 3">
    <name type="scientific">Lactobacillus taiwanensis</name>
    <dbReference type="NCBI Taxonomy" id="508451"/>
    <lineage>
        <taxon>Bacteria</taxon>
        <taxon>Bacillati</taxon>
        <taxon>Bacillota</taxon>
        <taxon>Bacilli</taxon>
        <taxon>Lactobacillales</taxon>
        <taxon>Lactobacillaceae</taxon>
        <taxon>Lactobacillus</taxon>
    </lineage>
</organism>
<dbReference type="SUPFAM" id="SSF53681">
    <property type="entry name" value="Aspartate/glutamate racemase"/>
    <property type="match status" value="1"/>
</dbReference>
<dbReference type="Gene3D" id="3.40.50.1860">
    <property type="match status" value="1"/>
</dbReference>
<dbReference type="Proteomes" id="UP000216316">
    <property type="component" value="Unassembled WGS sequence"/>
</dbReference>
<dbReference type="Proteomes" id="UP000215828">
    <property type="component" value="Unassembled WGS sequence"/>
</dbReference>
<dbReference type="InterPro" id="IPR001920">
    <property type="entry name" value="Asp/Glu_race"/>
</dbReference>
<dbReference type="InterPro" id="IPR015942">
    <property type="entry name" value="Asp/Glu/hydantoin_racemase"/>
</dbReference>
<dbReference type="EMBL" id="NGNV01000009">
    <property type="protein sequence ID" value="OYR88602.1"/>
    <property type="molecule type" value="Genomic_DNA"/>
</dbReference>
<sequence length="64" mass="7369">MVKERTQQQFIKIINRMISENKIDGIILGCTELPIAFNNSNLPVDILDAMEIHIQQLVTMIEEN</sequence>
<keyword evidence="4" id="KW-1185">Reference proteome</keyword>
<reference evidence="3 4" key="3">
    <citation type="submission" date="2017-09" db="EMBL/GenBank/DDBJ databases">
        <title>Tripartite evolution among Lactobacillus johnsonii, Lactobacillus taiwanensis, Lactobacillus reuteri and their rodent host.</title>
        <authorList>
            <person name="Wang T."/>
            <person name="Knowles S."/>
            <person name="Cheng C."/>
        </authorList>
    </citation>
    <scope>NUCLEOTIDE SEQUENCE [LARGE SCALE GENOMIC DNA]</scope>
    <source>
        <strain evidence="2 3">609q</strain>
        <strain evidence="1 4">609u</strain>
    </source>
</reference>
<dbReference type="EMBL" id="NGNX01000011">
    <property type="protein sequence ID" value="OYR92410.1"/>
    <property type="molecule type" value="Genomic_DNA"/>
</dbReference>
<name>A0A256LGD9_9LACO</name>
<evidence type="ECO:0008006" key="5">
    <source>
        <dbReference type="Google" id="ProtNLM"/>
    </source>
</evidence>
<dbReference type="RefSeq" id="WP_094495792.1">
    <property type="nucleotide sequence ID" value="NZ_NGNV01000009.1"/>
</dbReference>
<evidence type="ECO:0000313" key="2">
    <source>
        <dbReference type="EMBL" id="OYR92410.1"/>
    </source>
</evidence>
<dbReference type="AlphaFoldDB" id="A0A256LGD9"/>
<evidence type="ECO:0000313" key="4">
    <source>
        <dbReference type="Proteomes" id="UP000216316"/>
    </source>
</evidence>
<reference evidence="1" key="2">
    <citation type="submission" date="2017-05" db="EMBL/GenBank/DDBJ databases">
        <authorList>
            <person name="Lin X.B."/>
            <person name="Stothard P."/>
            <person name="Tasseva G."/>
            <person name="Walter J."/>
        </authorList>
    </citation>
    <scope>NUCLEOTIDE SEQUENCE</scope>
    <source>
        <strain evidence="1">609u</strain>
    </source>
</reference>
<accession>A0A256LGD9</accession>
<protein>
    <recommendedName>
        <fullName evidence="5">Aspartate racemase</fullName>
    </recommendedName>
</protein>
<proteinExistence type="predicted"/>
<dbReference type="GO" id="GO:0047661">
    <property type="term" value="F:amino-acid racemase activity"/>
    <property type="evidence" value="ECO:0007669"/>
    <property type="project" value="InterPro"/>
</dbReference>
<evidence type="ECO:0000313" key="1">
    <source>
        <dbReference type="EMBL" id="OYR88602.1"/>
    </source>
</evidence>
<reference evidence="2 3" key="1">
    <citation type="submission" date="2017-04" db="EMBL/GenBank/DDBJ databases">
        <authorList>
            <person name="Afonso C.L."/>
            <person name="Miller P.J."/>
            <person name="Scott M.A."/>
            <person name="Spackman E."/>
            <person name="Goraichik I."/>
            <person name="Dimitrov K.M."/>
            <person name="Suarez D.L."/>
            <person name="Swayne D.E."/>
        </authorList>
    </citation>
    <scope>NUCLEOTIDE SEQUENCE [LARGE SCALE GENOMIC DNA]</scope>
    <source>
        <strain evidence="2 3">609q</strain>
    </source>
</reference>
<dbReference type="Pfam" id="PF01177">
    <property type="entry name" value="Asp_Glu_race"/>
    <property type="match status" value="1"/>
</dbReference>
<evidence type="ECO:0000313" key="3">
    <source>
        <dbReference type="Proteomes" id="UP000215828"/>
    </source>
</evidence>
<gene>
    <name evidence="1" type="ORF">CBF53_02655</name>
    <name evidence="2" type="ORF">CBF70_05150</name>
</gene>